<sequence>MSDIKHQKPSQSQLISTRELANIIGYEVQTIRAWLCKDKLPNGLPRPKKIKNRHYWSRKDIDRYLLTFSVYSN</sequence>
<evidence type="ECO:0000313" key="3">
    <source>
        <dbReference type="EMBL" id="RVE14656.1"/>
    </source>
</evidence>
<name>A0A2H9EJV8_ECOLX</name>
<evidence type="ECO:0000313" key="5">
    <source>
        <dbReference type="Proteomes" id="UP000288459"/>
    </source>
</evidence>
<dbReference type="Proteomes" id="UP000239554">
    <property type="component" value="Chromosome"/>
</dbReference>
<dbReference type="GO" id="GO:0003677">
    <property type="term" value="F:DNA binding"/>
    <property type="evidence" value="ECO:0007669"/>
    <property type="project" value="UniProtKB-KW"/>
</dbReference>
<dbReference type="InterPro" id="IPR041657">
    <property type="entry name" value="HTH_17"/>
</dbReference>
<evidence type="ECO:0000259" key="1">
    <source>
        <dbReference type="Pfam" id="PF12728"/>
    </source>
</evidence>
<evidence type="ECO:0000313" key="4">
    <source>
        <dbReference type="Proteomes" id="UP000239554"/>
    </source>
</evidence>
<dbReference type="AlphaFoldDB" id="A0A2H9EJV8"/>
<keyword evidence="3" id="KW-0238">DNA-binding</keyword>
<dbReference type="EMBL" id="NPIM01000107">
    <property type="protein sequence ID" value="RVE14656.1"/>
    <property type="molecule type" value="Genomic_DNA"/>
</dbReference>
<dbReference type="SUPFAM" id="SSF46955">
    <property type="entry name" value="Putative DNA-binding domain"/>
    <property type="match status" value="1"/>
</dbReference>
<dbReference type="Proteomes" id="UP000288459">
    <property type="component" value="Unassembled WGS sequence"/>
</dbReference>
<proteinExistence type="predicted"/>
<organism evidence="3 5">
    <name type="scientific">Escherichia coli</name>
    <dbReference type="NCBI Taxonomy" id="562"/>
    <lineage>
        <taxon>Bacteria</taxon>
        <taxon>Pseudomonadati</taxon>
        <taxon>Pseudomonadota</taxon>
        <taxon>Gammaproteobacteria</taxon>
        <taxon>Enterobacterales</taxon>
        <taxon>Enterobacteriaceae</taxon>
        <taxon>Escherichia</taxon>
    </lineage>
</organism>
<evidence type="ECO:0000313" key="2">
    <source>
        <dbReference type="EMBL" id="AUY02384.1"/>
    </source>
</evidence>
<feature type="domain" description="Helix-turn-helix" evidence="1">
    <location>
        <begin position="15"/>
        <end position="65"/>
    </location>
</feature>
<dbReference type="RefSeq" id="WP_008321064.1">
    <property type="nucleotide sequence ID" value="NZ_BFPB01000067.1"/>
</dbReference>
<gene>
    <name evidence="2" type="ORF">C3F40_11635</name>
    <name evidence="3" type="ORF">CIG67_07765</name>
</gene>
<protein>
    <submittedName>
        <fullName evidence="3">DNA-binding protein</fullName>
    </submittedName>
</protein>
<reference evidence="3 5" key="1">
    <citation type="submission" date="2017-08" db="EMBL/GenBank/DDBJ databases">
        <title>Sequencing of Escherichia coli CCPM 6219.</title>
        <authorList>
            <person name="Liu S.-L."/>
            <person name="Zhou Y.-J."/>
            <person name="Zhao M.-F."/>
        </authorList>
    </citation>
    <scope>NUCLEOTIDE SEQUENCE [LARGE SCALE GENOMIC DNA]</scope>
    <source>
        <strain evidence="3 5">CCPM 6219</strain>
    </source>
</reference>
<accession>A0A2H9EJV8</accession>
<reference evidence="2 4" key="2">
    <citation type="journal article" date="2018" name="MBio">
        <title>Genomic Analysis of Hospital Plumbing Reveals Diverse Reservoir of Bacterial Plasmids Conferring Carbapenem Resistance.</title>
        <authorList>
            <consortium name="NISC Comparative Sequencing Program"/>
            <person name="Weingarten R.A."/>
            <person name="Johnson R.C."/>
            <person name="Conlan S."/>
            <person name="Ramsburg A.M."/>
            <person name="Dekker J.P."/>
            <person name="Lau A.F."/>
            <person name="Khil P."/>
            <person name="Odom R.T."/>
            <person name="Deming C."/>
            <person name="Park M."/>
            <person name="Thomas P.J."/>
            <person name="Henderson D.K."/>
            <person name="Palmore T.N."/>
            <person name="Segre J.A."/>
            <person name="Frank K.M."/>
        </authorList>
    </citation>
    <scope>NUCLEOTIDE SEQUENCE [LARGE SCALE GENOMIC DNA]</scope>
    <source>
        <strain evidence="2 4">ECONIH4</strain>
    </source>
</reference>
<dbReference type="InterPro" id="IPR009061">
    <property type="entry name" value="DNA-bd_dom_put_sf"/>
</dbReference>
<dbReference type="Pfam" id="PF12728">
    <property type="entry name" value="HTH_17"/>
    <property type="match status" value="1"/>
</dbReference>
<dbReference type="EMBL" id="CP026399">
    <property type="protein sequence ID" value="AUY02384.1"/>
    <property type="molecule type" value="Genomic_DNA"/>
</dbReference>